<evidence type="ECO:0000313" key="1">
    <source>
        <dbReference type="EMBL" id="MBE9039715.1"/>
    </source>
</evidence>
<protein>
    <submittedName>
        <fullName evidence="1">Uncharacterized protein</fullName>
    </submittedName>
</protein>
<dbReference type="EMBL" id="JADEXN010000026">
    <property type="protein sequence ID" value="MBE9039715.1"/>
    <property type="molecule type" value="Genomic_DNA"/>
</dbReference>
<dbReference type="AlphaFoldDB" id="A0A928Z6N7"/>
<proteinExistence type="predicted"/>
<comment type="caution">
    <text evidence="1">The sequence shown here is derived from an EMBL/GenBank/DDBJ whole genome shotgun (WGS) entry which is preliminary data.</text>
</comment>
<evidence type="ECO:0000313" key="2">
    <source>
        <dbReference type="Proteomes" id="UP000621799"/>
    </source>
</evidence>
<keyword evidence="2" id="KW-1185">Reference proteome</keyword>
<sequence length="363" mass="41391">MSTQTLADPNIGNETLAKQWAKKYVQNLELETQDEQLSDRLKLAKVVSQEGRERTAQTLSNTLRLVSAQAWNKTEALLAKEVQRHHIDPRLINPWEIAADSFRIYDKVLAVYTQQGKPQNISVSVAMGAANGSAHFYEQEIEVQTDRIPPSRLATIVGGDIGTIRKKYTATDPRLIGFVSMQFHYTSQMLLELLSPVEQMLVGSYFKVIDDHLYMPLQRAYEAAANLDYNSPILQAVQHWLPLGTEIAVAVCDRAIEQYPHYTSYTGKLSNPTVKISSIRDVEMFQVYLWVCALESNIDVVQQELFPLCVMLYPPLKVNWELVRSLVQFLNEEVRDRLAPRDFKIFSSYLQSVKMMFSPEVLS</sequence>
<organism evidence="1 2">
    <name type="scientific">Zarconia navalis LEGE 11467</name>
    <dbReference type="NCBI Taxonomy" id="1828826"/>
    <lineage>
        <taxon>Bacteria</taxon>
        <taxon>Bacillati</taxon>
        <taxon>Cyanobacteriota</taxon>
        <taxon>Cyanophyceae</taxon>
        <taxon>Oscillatoriophycideae</taxon>
        <taxon>Oscillatoriales</taxon>
        <taxon>Oscillatoriales incertae sedis</taxon>
        <taxon>Zarconia</taxon>
        <taxon>Zarconia navalis</taxon>
    </lineage>
</organism>
<gene>
    <name evidence="1" type="ORF">IQ235_02760</name>
</gene>
<reference evidence="1" key="1">
    <citation type="submission" date="2020-10" db="EMBL/GenBank/DDBJ databases">
        <authorList>
            <person name="Castelo-Branco R."/>
            <person name="Eusebio N."/>
            <person name="Adriana R."/>
            <person name="Vieira A."/>
            <person name="Brugerolle De Fraissinette N."/>
            <person name="Rezende De Castro R."/>
            <person name="Schneider M.P."/>
            <person name="Vasconcelos V."/>
            <person name="Leao P.N."/>
        </authorList>
    </citation>
    <scope>NUCLEOTIDE SEQUENCE</scope>
    <source>
        <strain evidence="1">LEGE 11467</strain>
    </source>
</reference>
<name>A0A928Z6N7_9CYAN</name>
<accession>A0A928Z6N7</accession>
<dbReference type="Proteomes" id="UP000621799">
    <property type="component" value="Unassembled WGS sequence"/>
</dbReference>